<organism evidence="2 3">
    <name type="scientific">Bacillus taeanensis</name>
    <dbReference type="NCBI Taxonomy" id="273032"/>
    <lineage>
        <taxon>Bacteria</taxon>
        <taxon>Bacillati</taxon>
        <taxon>Bacillota</taxon>
        <taxon>Bacilli</taxon>
        <taxon>Bacillales</taxon>
        <taxon>Bacillaceae</taxon>
        <taxon>Bacillus</taxon>
    </lineage>
</organism>
<dbReference type="GO" id="GO:0004622">
    <property type="term" value="F:phosphatidylcholine lysophospholipase activity"/>
    <property type="evidence" value="ECO:0007669"/>
    <property type="project" value="TreeGrafter"/>
</dbReference>
<comment type="caution">
    <text evidence="2">The sequence shown here is derived from an EMBL/GenBank/DDBJ whole genome shotgun (WGS) entry which is preliminary data.</text>
</comment>
<keyword evidence="3" id="KW-1185">Reference proteome</keyword>
<dbReference type="Pfam" id="PF13472">
    <property type="entry name" value="Lipase_GDSL_2"/>
    <property type="match status" value="1"/>
</dbReference>
<evidence type="ECO:0000259" key="1">
    <source>
        <dbReference type="Pfam" id="PF13472"/>
    </source>
</evidence>
<dbReference type="PANTHER" id="PTHR30383:SF27">
    <property type="entry name" value="SPORE GERMINATION LIPASE LIPC"/>
    <property type="match status" value="1"/>
</dbReference>
<dbReference type="InterPro" id="IPR051532">
    <property type="entry name" value="Ester_Hydrolysis_Enzymes"/>
</dbReference>
<dbReference type="SUPFAM" id="SSF52266">
    <property type="entry name" value="SGNH hydrolase"/>
    <property type="match status" value="1"/>
</dbReference>
<dbReference type="InterPro" id="IPR013830">
    <property type="entry name" value="SGNH_hydro"/>
</dbReference>
<accession>A0A366XWL6</accession>
<evidence type="ECO:0000313" key="3">
    <source>
        <dbReference type="Proteomes" id="UP000253314"/>
    </source>
</evidence>
<reference evidence="2 3" key="1">
    <citation type="submission" date="2018-07" db="EMBL/GenBank/DDBJ databases">
        <title>Lottiidibacillus patelloidae gen. nov., sp. nov., isolated from the intestinal tract of a marine limpet and the reclassification of B. taeanensis BH030017T, B. algicola KMM 3737T and B. hwajinpoensis SW-72T as genus Lottiidibacillus.</title>
        <authorList>
            <person name="Liu R."/>
            <person name="Huang Z."/>
        </authorList>
    </citation>
    <scope>NUCLEOTIDE SEQUENCE [LARGE SCALE GENOMIC DNA]</scope>
    <source>
        <strain evidence="2 3">BH030017</strain>
    </source>
</reference>
<evidence type="ECO:0000313" key="2">
    <source>
        <dbReference type="EMBL" id="RBW70026.1"/>
    </source>
</evidence>
<feature type="domain" description="SGNH hydrolase-type esterase" evidence="1">
    <location>
        <begin position="50"/>
        <end position="238"/>
    </location>
</feature>
<gene>
    <name evidence="2" type="ORF">DS031_09020</name>
</gene>
<protein>
    <submittedName>
        <fullName evidence="2">GDSL family lipase</fullName>
    </submittedName>
</protein>
<sequence>MVLALAASLLWIIGLGWIVNDQFFKKTEALELIEAVNETIQHAENLKIIALGDSLTRGTGDVSGEGYIGYVMDDLKEKTDEEIHLSNVSIKGQTSKQLIDQLQEPEIQRQLKQASIIVMTIGGNDLFQSGQALGNFSVEQIDEARTAYLKNLQSIFTKVRELNEEAAVFHIGLYNPFNDLTDASETSKIVREWNFDSAETAAKYKNIVFVPTFDLFQLHVNNYLYSDKFHPNSEGYQLIGERLAALITFSEGEDTNEE</sequence>
<dbReference type="AlphaFoldDB" id="A0A366XWL6"/>
<dbReference type="InterPro" id="IPR036514">
    <property type="entry name" value="SGNH_hydro_sf"/>
</dbReference>
<dbReference type="Proteomes" id="UP000253314">
    <property type="component" value="Unassembled WGS sequence"/>
</dbReference>
<name>A0A366XWL6_9BACI</name>
<dbReference type="EMBL" id="QOCW01000007">
    <property type="protein sequence ID" value="RBW70026.1"/>
    <property type="molecule type" value="Genomic_DNA"/>
</dbReference>
<dbReference type="CDD" id="cd04506">
    <property type="entry name" value="SGNH_hydrolase_YpmR_like"/>
    <property type="match status" value="1"/>
</dbReference>
<dbReference type="Gene3D" id="3.40.50.1110">
    <property type="entry name" value="SGNH hydrolase"/>
    <property type="match status" value="1"/>
</dbReference>
<dbReference type="PANTHER" id="PTHR30383">
    <property type="entry name" value="THIOESTERASE 1/PROTEASE 1/LYSOPHOSPHOLIPASE L1"/>
    <property type="match status" value="1"/>
</dbReference>
<proteinExistence type="predicted"/>
<dbReference type="OrthoDB" id="252349at2"/>